<dbReference type="EMBL" id="GL349433">
    <property type="protein sequence ID" value="KNC45972.1"/>
    <property type="molecule type" value="Genomic_DNA"/>
</dbReference>
<evidence type="ECO:0000259" key="5">
    <source>
        <dbReference type="Pfam" id="PF05843"/>
    </source>
</evidence>
<dbReference type="PANTHER" id="PTHR19980:SF0">
    <property type="entry name" value="CLEAVAGE STIMULATION FACTOR SUBUNIT 3"/>
    <property type="match status" value="1"/>
</dbReference>
<protein>
    <submittedName>
        <fullName evidence="6">Cleavage stimulation factor 77 kDa subunit</fullName>
    </submittedName>
</protein>
<dbReference type="InterPro" id="IPR008847">
    <property type="entry name" value="Suf"/>
</dbReference>
<dbReference type="SMART" id="SM00386">
    <property type="entry name" value="HAT"/>
    <property type="match status" value="7"/>
</dbReference>
<dbReference type="eggNOG" id="KOG1914">
    <property type="taxonomic scope" value="Eukaryota"/>
</dbReference>
<sequence>MSSMSAVASAGQETKSMVGGGRGGGGREGGMANGGTSLADALSLIAANQYDTEAWTKLLAAIQHLSVDDAREHYEAFLKVFPTAGLQWMLYAKHEVRGGEPLRAEAIYERALPNVLHMDLWLSYLEYVEASVPAAAAAAVAGGDGEGAANEESSKAAAAAAAATAREKVVEAYEFAVEHMGFHIAASAIWTKYIAFLKATPAMDAGQVARRNEAVRKAYHRAIVSPSLGIEALWQGYSTFENALNVQLAAAILNQHARSYMAARSALAGMRNAMSGIATSGLPLPPSTSPKAINLVAAYRRWVAFECENPLSLDEAMLQRRVAFAYNQALLDLYYYSELWFEAHVYFRNAGDEGLATAFLQRGTLAQPGNQLLAYAYAAHCQSLGTEAAHAAARDCYEALLKATDAPLAYIQYMRFAWRCLSERAARQIFKRARASPSCTYHVYIAAALSEFHFTKDLGIAVRIFEAGMEKYGTEPEYVLAYLDHLTHLNDESAARSVFERSLAAIPSAKAKQVWGAYVQFESMRGDVGAVNALLARRAAAAAAAADTVTDAELDVHEPDSLLEQAARFRFMDLYPLSAAQTSVVAANEAAKAAASKAAASRSRTRSRAGRTANPELALERSKPKPLTGTMAPFSPAGADTSKMPVWLQELTLLLPLPTNFTAPLVNVPFLVKTLTGLDAVPKAGPNAAVIPGRSASGASAGAAAVVAAAKKRKRAAGTVGAPAVESATHSDVFRARQLKKLKK</sequence>
<feature type="compositionally biased region" description="Polar residues" evidence="4">
    <location>
        <begin position="1"/>
        <end position="15"/>
    </location>
</feature>
<feature type="domain" description="Suppressor of forked" evidence="5">
    <location>
        <begin position="45"/>
        <end position="557"/>
    </location>
</feature>
<gene>
    <name evidence="6" type="ORF">AMSG_00088</name>
</gene>
<dbReference type="PANTHER" id="PTHR19980">
    <property type="entry name" value="RNA CLEAVAGE STIMULATION FACTOR"/>
    <property type="match status" value="1"/>
</dbReference>
<evidence type="ECO:0000256" key="4">
    <source>
        <dbReference type="SAM" id="MobiDB-lite"/>
    </source>
</evidence>
<evidence type="ECO:0000256" key="1">
    <source>
        <dbReference type="ARBA" id="ARBA00004123"/>
    </source>
</evidence>
<dbReference type="Pfam" id="PF05843">
    <property type="entry name" value="Suf"/>
    <property type="match status" value="1"/>
</dbReference>
<dbReference type="Gene3D" id="1.25.40.1040">
    <property type="match status" value="1"/>
</dbReference>
<dbReference type="AlphaFoldDB" id="A0A0L0D145"/>
<dbReference type="RefSeq" id="XP_013762953.1">
    <property type="nucleotide sequence ID" value="XM_013907499.1"/>
</dbReference>
<evidence type="ECO:0000313" key="6">
    <source>
        <dbReference type="EMBL" id="KNC45972.1"/>
    </source>
</evidence>
<dbReference type="GeneID" id="25559911"/>
<keyword evidence="3" id="KW-0539">Nucleus</keyword>
<comment type="subcellular location">
    <subcellularLocation>
        <location evidence="1">Nucleus</location>
    </subcellularLocation>
</comment>
<dbReference type="InterPro" id="IPR003107">
    <property type="entry name" value="HAT"/>
</dbReference>
<dbReference type="GO" id="GO:0031124">
    <property type="term" value="P:mRNA 3'-end processing"/>
    <property type="evidence" value="ECO:0007669"/>
    <property type="project" value="InterPro"/>
</dbReference>
<feature type="compositionally biased region" description="Gly residues" evidence="4">
    <location>
        <begin position="18"/>
        <end position="32"/>
    </location>
</feature>
<dbReference type="GO" id="GO:0005634">
    <property type="term" value="C:nucleus"/>
    <property type="evidence" value="ECO:0007669"/>
    <property type="project" value="UniProtKB-SubCell"/>
</dbReference>
<feature type="region of interest" description="Disordered" evidence="4">
    <location>
        <begin position="597"/>
        <end position="629"/>
    </location>
</feature>
<reference evidence="6 7" key="1">
    <citation type="submission" date="2010-05" db="EMBL/GenBank/DDBJ databases">
        <title>The Genome Sequence of Thecamonas trahens ATCC 50062.</title>
        <authorList>
            <consortium name="The Broad Institute Genome Sequencing Platform"/>
            <person name="Russ C."/>
            <person name="Cuomo C."/>
            <person name="Shea T."/>
            <person name="Young S.K."/>
            <person name="Zeng Q."/>
            <person name="Koehrsen M."/>
            <person name="Haas B."/>
            <person name="Borodovsky M."/>
            <person name="Guigo R."/>
            <person name="Alvarado L."/>
            <person name="Berlin A."/>
            <person name="Bochicchio J."/>
            <person name="Borenstein D."/>
            <person name="Chapman S."/>
            <person name="Chen Z."/>
            <person name="Freedman E."/>
            <person name="Gellesch M."/>
            <person name="Goldberg J."/>
            <person name="Griggs A."/>
            <person name="Gujja S."/>
            <person name="Heilman E."/>
            <person name="Heiman D."/>
            <person name="Hepburn T."/>
            <person name="Howarth C."/>
            <person name="Jen D."/>
            <person name="Larson L."/>
            <person name="Mehta T."/>
            <person name="Park D."/>
            <person name="Pearson M."/>
            <person name="Roberts A."/>
            <person name="Saif S."/>
            <person name="Shenoy N."/>
            <person name="Sisk P."/>
            <person name="Stolte C."/>
            <person name="Sykes S."/>
            <person name="Thomson T."/>
            <person name="Walk T."/>
            <person name="White J."/>
            <person name="Yandava C."/>
            <person name="Burger G."/>
            <person name="Gray M.W."/>
            <person name="Holland P.W.H."/>
            <person name="King N."/>
            <person name="Lang F.B.F."/>
            <person name="Roger A.J."/>
            <person name="Ruiz-Trillo I."/>
            <person name="Lander E."/>
            <person name="Nusbaum C."/>
        </authorList>
    </citation>
    <scope>NUCLEOTIDE SEQUENCE [LARGE SCALE GENOMIC DNA]</scope>
    <source>
        <strain evidence="6 7">ATCC 50062</strain>
    </source>
</reference>
<keyword evidence="2" id="KW-0677">Repeat</keyword>
<proteinExistence type="predicted"/>
<dbReference type="OrthoDB" id="26282at2759"/>
<dbReference type="InterPro" id="IPR011990">
    <property type="entry name" value="TPR-like_helical_dom_sf"/>
</dbReference>
<evidence type="ECO:0000313" key="7">
    <source>
        <dbReference type="Proteomes" id="UP000054408"/>
    </source>
</evidence>
<accession>A0A0L0D145</accession>
<feature type="region of interest" description="Disordered" evidence="4">
    <location>
        <begin position="1"/>
        <end position="32"/>
    </location>
</feature>
<dbReference type="OMA" id="CFRGPFV"/>
<organism evidence="6 7">
    <name type="scientific">Thecamonas trahens ATCC 50062</name>
    <dbReference type="NCBI Taxonomy" id="461836"/>
    <lineage>
        <taxon>Eukaryota</taxon>
        <taxon>Apusozoa</taxon>
        <taxon>Apusomonadida</taxon>
        <taxon>Apusomonadidae</taxon>
        <taxon>Thecamonas</taxon>
    </lineage>
</organism>
<dbReference type="SUPFAM" id="SSF48452">
    <property type="entry name" value="TPR-like"/>
    <property type="match status" value="1"/>
</dbReference>
<evidence type="ECO:0000256" key="2">
    <source>
        <dbReference type="ARBA" id="ARBA00022737"/>
    </source>
</evidence>
<dbReference type="InterPro" id="IPR045243">
    <property type="entry name" value="Rna14-like"/>
</dbReference>
<name>A0A0L0D145_THETB</name>
<dbReference type="GO" id="GO:0003729">
    <property type="term" value="F:mRNA binding"/>
    <property type="evidence" value="ECO:0007669"/>
    <property type="project" value="TreeGrafter"/>
</dbReference>
<dbReference type="STRING" id="461836.A0A0L0D145"/>
<evidence type="ECO:0000256" key="3">
    <source>
        <dbReference type="ARBA" id="ARBA00023242"/>
    </source>
</evidence>
<dbReference type="Proteomes" id="UP000054408">
    <property type="component" value="Unassembled WGS sequence"/>
</dbReference>
<keyword evidence="7" id="KW-1185">Reference proteome</keyword>